<dbReference type="CDD" id="cd02846">
    <property type="entry name" value="PAZ_argonaute_like"/>
    <property type="match status" value="1"/>
</dbReference>
<organism evidence="3 4">
    <name type="scientific">Penicillium atrosanguineum</name>
    <dbReference type="NCBI Taxonomy" id="1132637"/>
    <lineage>
        <taxon>Eukaryota</taxon>
        <taxon>Fungi</taxon>
        <taxon>Dikarya</taxon>
        <taxon>Ascomycota</taxon>
        <taxon>Pezizomycotina</taxon>
        <taxon>Eurotiomycetes</taxon>
        <taxon>Eurotiomycetidae</taxon>
        <taxon>Eurotiales</taxon>
        <taxon>Aspergillaceae</taxon>
        <taxon>Penicillium</taxon>
    </lineage>
</organism>
<name>A0A9W9U6L8_9EURO</name>
<dbReference type="SMART" id="SM01163">
    <property type="entry name" value="DUF1785"/>
    <property type="match status" value="1"/>
</dbReference>
<dbReference type="SMART" id="SM00950">
    <property type="entry name" value="Piwi"/>
    <property type="match status" value="1"/>
</dbReference>
<feature type="domain" description="Piwi" evidence="2">
    <location>
        <begin position="724"/>
        <end position="1054"/>
    </location>
</feature>
<dbReference type="PANTHER" id="PTHR22891">
    <property type="entry name" value="EUKARYOTIC TRANSLATION INITIATION FACTOR 2C"/>
    <property type="match status" value="1"/>
</dbReference>
<dbReference type="InterPro" id="IPR032474">
    <property type="entry name" value="Argonaute_N"/>
</dbReference>
<dbReference type="Pfam" id="PF16486">
    <property type="entry name" value="ArgoN"/>
    <property type="match status" value="1"/>
</dbReference>
<dbReference type="Pfam" id="PF16488">
    <property type="entry name" value="ArgoL2"/>
    <property type="match status" value="1"/>
</dbReference>
<dbReference type="Gene3D" id="2.170.260.10">
    <property type="entry name" value="paz domain"/>
    <property type="match status" value="1"/>
</dbReference>
<dbReference type="InterPro" id="IPR036397">
    <property type="entry name" value="RNaseH_sf"/>
</dbReference>
<evidence type="ECO:0000256" key="1">
    <source>
        <dbReference type="SAM" id="MobiDB-lite"/>
    </source>
</evidence>
<dbReference type="Pfam" id="PF02170">
    <property type="entry name" value="PAZ"/>
    <property type="match status" value="1"/>
</dbReference>
<dbReference type="SUPFAM" id="SSF53098">
    <property type="entry name" value="Ribonuclease H-like"/>
    <property type="match status" value="1"/>
</dbReference>
<feature type="compositionally biased region" description="Basic and acidic residues" evidence="1">
    <location>
        <begin position="48"/>
        <end position="107"/>
    </location>
</feature>
<evidence type="ECO:0000313" key="4">
    <source>
        <dbReference type="Proteomes" id="UP001147746"/>
    </source>
</evidence>
<dbReference type="PROSITE" id="PS50822">
    <property type="entry name" value="PIWI"/>
    <property type="match status" value="1"/>
</dbReference>
<feature type="compositionally biased region" description="Basic and acidic residues" evidence="1">
    <location>
        <begin position="1"/>
        <end position="38"/>
    </location>
</feature>
<reference evidence="3" key="1">
    <citation type="submission" date="2022-12" db="EMBL/GenBank/DDBJ databases">
        <authorList>
            <person name="Petersen C."/>
        </authorList>
    </citation>
    <scope>NUCLEOTIDE SEQUENCE</scope>
    <source>
        <strain evidence="3">IBT 21472</strain>
    </source>
</reference>
<dbReference type="InterPro" id="IPR012337">
    <property type="entry name" value="RNaseH-like_sf"/>
</dbReference>
<feature type="region of interest" description="Disordered" evidence="1">
    <location>
        <begin position="409"/>
        <end position="500"/>
    </location>
</feature>
<keyword evidence="4" id="KW-1185">Reference proteome</keyword>
<dbReference type="Gene3D" id="3.30.420.10">
    <property type="entry name" value="Ribonuclease H-like superfamily/Ribonuclease H"/>
    <property type="match status" value="1"/>
</dbReference>
<dbReference type="Gene3D" id="3.40.50.2300">
    <property type="match status" value="1"/>
</dbReference>
<dbReference type="Pfam" id="PF08699">
    <property type="entry name" value="ArgoL1"/>
    <property type="match status" value="1"/>
</dbReference>
<dbReference type="InterPro" id="IPR014811">
    <property type="entry name" value="ArgoL1"/>
</dbReference>
<dbReference type="Proteomes" id="UP001147746">
    <property type="component" value="Unassembled WGS sequence"/>
</dbReference>
<protein>
    <recommendedName>
        <fullName evidence="2">Piwi domain-containing protein</fullName>
    </recommendedName>
</protein>
<dbReference type="Pfam" id="PF02171">
    <property type="entry name" value="Piwi"/>
    <property type="match status" value="1"/>
</dbReference>
<evidence type="ECO:0000259" key="2">
    <source>
        <dbReference type="PROSITE" id="PS50822"/>
    </source>
</evidence>
<gene>
    <name evidence="3" type="ORF">N7476_006542</name>
</gene>
<accession>A0A9W9U6L8</accession>
<comment type="caution">
    <text evidence="3">The sequence shown here is derived from an EMBL/GenBank/DDBJ whole genome shotgun (WGS) entry which is preliminary data.</text>
</comment>
<dbReference type="InterPro" id="IPR045246">
    <property type="entry name" value="Piwi_ago-like"/>
</dbReference>
<sequence>MSDTPRGRGRGDRGGRGRGDRGDSRGGGRGRGRGDTDLPFRPPNRGGRGGDSDNYRGRGGYRGDDSRGRGDFRGRGDRGDFRGRGDRGRGDRGRGDRGRGDRGRGGDRGPGGFGPKIFNEGQPVPVPDTNVQKLEDSLAKNLVVARQKTPDGPKYPTRPGYGTIGKPVTLYANYLALTSVGKQLFRYHVEIKDGLGKADKAPVGKKARQVVRLLLEEHFASNKKEIATDYRSTLIACVQLLKQEKIFDVRYKDEGQDEYPESPRVYKVACQPTGQISPAALMDYLTSSNTGDLLDSKPEIVAALNIIIGHHPKTHKGIVSVGANKHFSLEQGGIERADLGNGLEVLRGFFISVRAATARVLLNVQVKYMACFKEGPLTMVIADWQPEARFRNLYRLEVFLKRMRVKTNHIDRKTKSGKPRPGPFKTISGLAAKQDGRDLANPPKVKNHGAGPRDVLFFLSNPDTPGGGPPPGPSGAEPPSAPSKGKKGKKAPPKAGPAQAGKYISVEQFFKDTYNITVDPSWPVVNTGSRQNPTYMPVEVLEVPAGQAVGSKLSPNQTSAMLKFAVMGRKPAENALSIVTKGVNMLGVGEQQSETLATFGINITPQLITVQGRVLAAPQVMYGGQKAIRAMFGGWNMKSIKFAMPAALQKWSWLCFDTPNSQRYGIRDEELDAGLRNLTKSLQEMGVATNSPLLGNRVQLNGNNDSEVVGRAVRELQALHQPQLILGILPAKDTALYNNIKQVCDLHCGVRNVNVQADKFRGDHRKGIVGADPQYCANVGLKINLKMGGGNQSLRSPDLGIFGDGKTMLVGLDVTHPSPGSAGSAPSVAAIVASIDSSLAQWPADIRIQAARQEMVDDLENLLKSRILRWKTANRNKLPENIVVYRDGVSEGQYDTVVNTELPLIRKACTNTYPATDTKKGLPRIAIVIVGKRHNTRFYATNEGDAERSCNPQPGTVVDRGISEARNWDFYLQAHSALQGTARPAHYFTVWDEIFNASSPGKPAKGGDANAADVLQTLTHNLCYLFGRATKAVSVCPPAYYADLVCTRARCYLSDQYDPTPSASVAGTESGEQETNSSVVLHPDIADSMFYI</sequence>
<dbReference type="AlphaFoldDB" id="A0A9W9U6L8"/>
<dbReference type="SUPFAM" id="SSF101690">
    <property type="entry name" value="PAZ domain"/>
    <property type="match status" value="1"/>
</dbReference>
<dbReference type="CDD" id="cd04657">
    <property type="entry name" value="Piwi_ago-like"/>
    <property type="match status" value="1"/>
</dbReference>
<dbReference type="InterPro" id="IPR032472">
    <property type="entry name" value="ArgoL2"/>
</dbReference>
<dbReference type="InterPro" id="IPR036085">
    <property type="entry name" value="PAZ_dom_sf"/>
</dbReference>
<dbReference type="InterPro" id="IPR003165">
    <property type="entry name" value="Piwi"/>
</dbReference>
<dbReference type="GO" id="GO:0003723">
    <property type="term" value="F:RNA binding"/>
    <property type="evidence" value="ECO:0007669"/>
    <property type="project" value="InterPro"/>
</dbReference>
<dbReference type="InterPro" id="IPR003100">
    <property type="entry name" value="PAZ_dom"/>
</dbReference>
<evidence type="ECO:0000313" key="3">
    <source>
        <dbReference type="EMBL" id="KAJ5316235.1"/>
    </source>
</evidence>
<proteinExistence type="predicted"/>
<dbReference type="EMBL" id="JAPZBO010000005">
    <property type="protein sequence ID" value="KAJ5316235.1"/>
    <property type="molecule type" value="Genomic_DNA"/>
</dbReference>
<feature type="region of interest" description="Disordered" evidence="1">
    <location>
        <begin position="1"/>
        <end position="125"/>
    </location>
</feature>
<reference evidence="3" key="2">
    <citation type="journal article" date="2023" name="IMA Fungus">
        <title>Comparative genomic study of the Penicillium genus elucidates a diverse pangenome and 15 lateral gene transfer events.</title>
        <authorList>
            <person name="Petersen C."/>
            <person name="Sorensen T."/>
            <person name="Nielsen M.R."/>
            <person name="Sondergaard T.E."/>
            <person name="Sorensen J.L."/>
            <person name="Fitzpatrick D.A."/>
            <person name="Frisvad J.C."/>
            <person name="Nielsen K.L."/>
        </authorList>
    </citation>
    <scope>NUCLEOTIDE SEQUENCE</scope>
    <source>
        <strain evidence="3">IBT 21472</strain>
    </source>
</reference>